<dbReference type="SUPFAM" id="SSF54631">
    <property type="entry name" value="CBS-domain pair"/>
    <property type="match status" value="1"/>
</dbReference>
<keyword evidence="4 10" id="KW-1133">Transmembrane helix</keyword>
<dbReference type="InterPro" id="IPR050368">
    <property type="entry name" value="ClC-type_chloride_channel"/>
</dbReference>
<keyword evidence="7" id="KW-0869">Chloride channel</keyword>
<dbReference type="OrthoDB" id="9812438at2"/>
<name>A0A5B8VMY2_9BACT</name>
<dbReference type="PRINTS" id="PR00762">
    <property type="entry name" value="CLCHANNEL"/>
</dbReference>
<dbReference type="SUPFAM" id="SSF81340">
    <property type="entry name" value="Clc chloride channel"/>
    <property type="match status" value="1"/>
</dbReference>
<accession>A0A5B8VMY2</accession>
<dbReference type="AlphaFoldDB" id="A0A5B8VMY2"/>
<feature type="transmembrane region" description="Helical" evidence="10">
    <location>
        <begin position="285"/>
        <end position="303"/>
    </location>
</feature>
<evidence type="ECO:0000256" key="1">
    <source>
        <dbReference type="ARBA" id="ARBA00004141"/>
    </source>
</evidence>
<evidence type="ECO:0000256" key="7">
    <source>
        <dbReference type="ARBA" id="ARBA00023173"/>
    </source>
</evidence>
<evidence type="ECO:0000256" key="6">
    <source>
        <dbReference type="ARBA" id="ARBA00023136"/>
    </source>
</evidence>
<evidence type="ECO:0000256" key="2">
    <source>
        <dbReference type="ARBA" id="ARBA00022448"/>
    </source>
</evidence>
<dbReference type="GO" id="GO:0005254">
    <property type="term" value="F:chloride channel activity"/>
    <property type="evidence" value="ECO:0007669"/>
    <property type="project" value="UniProtKB-KW"/>
</dbReference>
<sequence length="616" mass="68115">MTINRIREVINKSVHLFFTQLKYSVLMLKRRMTERQFLIFCCLVVGCLASLGAIALKLFVVKLEHFFFESSELGDIVWYQALTPILGIGLSSLLIEKVYKSSFKKGNDKIVYAIAKKSSDLPFSQCYSHITTAGLTVGLGGSCGLESPMVATGAAIGSNLGRATFLPYKERTLLLACGIASGISSAFGAPIAGILFALEVLMIEVSIASFIPLLMSSATGALLAKVLLGDNVLLTFNTIRSFDYNNIFLYLGLGLLAGCLCLFYSRVYHWMDHKFAAMGGPVKRWLVGSLLLGVLIFLFPQIFGEGYIFIKTLAETGQIPHNSILIAHTHNEWLIWLFICGIMIFKIFGTAFTIMGGGNGGSFAPSLVIGALLGFVLGRFFQLLGYTDVPITNLIVVGMAGMLSGLFFAPLTAIFLAAEVTNGYSLFIPLMMVAAISFFVVKSFEPLSLEMKRLFQESELDPTDKDRFALSRLELRFLISKDYPVFQLNTDLTAMLEMIRSSDKDVYAVVEAVEEQGNENGKKQLLKGVIYLNDIKTILFDDKKREENKKVTAGDLMMKQIALTIKDDMHSAIHKFEKLHSAKNVLPVVDENGNWLGFISKASILDKYRSEIIRMV</sequence>
<comment type="subcellular location">
    <subcellularLocation>
        <location evidence="1">Membrane</location>
        <topology evidence="1">Multi-pass membrane protein</topology>
    </subcellularLocation>
</comment>
<evidence type="ECO:0000256" key="8">
    <source>
        <dbReference type="ARBA" id="ARBA00023214"/>
    </source>
</evidence>
<dbReference type="EMBL" id="CP042434">
    <property type="protein sequence ID" value="QEC72917.1"/>
    <property type="molecule type" value="Genomic_DNA"/>
</dbReference>
<keyword evidence="5" id="KW-0406">Ion transport</keyword>
<dbReference type="Gene3D" id="1.10.3080.10">
    <property type="entry name" value="Clc chloride channel"/>
    <property type="match status" value="1"/>
</dbReference>
<proteinExistence type="predicted"/>
<feature type="transmembrane region" description="Helical" evidence="10">
    <location>
        <begin position="393"/>
        <end position="418"/>
    </location>
</feature>
<dbReference type="KEGG" id="agi:FSB73_15750"/>
<keyword evidence="2" id="KW-0813">Transport</keyword>
<keyword evidence="8" id="KW-0868">Chloride</keyword>
<keyword evidence="9" id="KW-0407">Ion channel</keyword>
<evidence type="ECO:0000256" key="4">
    <source>
        <dbReference type="ARBA" id="ARBA00022989"/>
    </source>
</evidence>
<evidence type="ECO:0000313" key="11">
    <source>
        <dbReference type="EMBL" id="QEC72917.1"/>
    </source>
</evidence>
<evidence type="ECO:0000256" key="9">
    <source>
        <dbReference type="ARBA" id="ARBA00023303"/>
    </source>
</evidence>
<feature type="transmembrane region" description="Helical" evidence="10">
    <location>
        <begin position="172"/>
        <end position="198"/>
    </location>
</feature>
<keyword evidence="12" id="KW-1185">Reference proteome</keyword>
<dbReference type="Pfam" id="PF00654">
    <property type="entry name" value="Voltage_CLC"/>
    <property type="match status" value="1"/>
</dbReference>
<evidence type="ECO:0000256" key="10">
    <source>
        <dbReference type="SAM" id="Phobius"/>
    </source>
</evidence>
<dbReference type="PANTHER" id="PTHR43427">
    <property type="entry name" value="CHLORIDE CHANNEL PROTEIN CLC-E"/>
    <property type="match status" value="1"/>
</dbReference>
<dbReference type="InterPro" id="IPR014743">
    <property type="entry name" value="Cl-channel_core"/>
</dbReference>
<reference evidence="11 12" key="1">
    <citation type="journal article" date="2017" name="Int. J. Syst. Evol. Microbiol.">
        <title>Arachidicoccus ginsenosidivorans sp. nov., with ginsenoside-converting activity isolated from ginseng cultivating soil.</title>
        <authorList>
            <person name="Siddiqi M.Z."/>
            <person name="Aslam Z."/>
            <person name="Im W.T."/>
        </authorList>
    </citation>
    <scope>NUCLEOTIDE SEQUENCE [LARGE SCALE GENOMIC DNA]</scope>
    <source>
        <strain evidence="11 12">Gsoil 809</strain>
    </source>
</reference>
<feature type="transmembrane region" description="Helical" evidence="10">
    <location>
        <begin position="424"/>
        <end position="444"/>
    </location>
</feature>
<protein>
    <submittedName>
        <fullName evidence="11">Chloride channel protein</fullName>
    </submittedName>
</protein>
<feature type="transmembrane region" description="Helical" evidence="10">
    <location>
        <begin position="362"/>
        <end position="381"/>
    </location>
</feature>
<dbReference type="Gene3D" id="3.10.580.10">
    <property type="entry name" value="CBS-domain"/>
    <property type="match status" value="1"/>
</dbReference>
<dbReference type="PANTHER" id="PTHR43427:SF6">
    <property type="entry name" value="CHLORIDE CHANNEL PROTEIN CLC-E"/>
    <property type="match status" value="1"/>
</dbReference>
<evidence type="ECO:0000256" key="3">
    <source>
        <dbReference type="ARBA" id="ARBA00022692"/>
    </source>
</evidence>
<evidence type="ECO:0000313" key="12">
    <source>
        <dbReference type="Proteomes" id="UP000321291"/>
    </source>
</evidence>
<dbReference type="InterPro" id="IPR046342">
    <property type="entry name" value="CBS_dom_sf"/>
</dbReference>
<feature type="transmembrane region" description="Helical" evidence="10">
    <location>
        <begin position="333"/>
        <end position="356"/>
    </location>
</feature>
<dbReference type="GO" id="GO:0034707">
    <property type="term" value="C:chloride channel complex"/>
    <property type="evidence" value="ECO:0007669"/>
    <property type="project" value="UniProtKB-KW"/>
</dbReference>
<feature type="transmembrane region" description="Helical" evidence="10">
    <location>
        <begin position="248"/>
        <end position="265"/>
    </location>
</feature>
<organism evidence="11 12">
    <name type="scientific">Arachidicoccus ginsenosidivorans</name>
    <dbReference type="NCBI Taxonomy" id="496057"/>
    <lineage>
        <taxon>Bacteria</taxon>
        <taxon>Pseudomonadati</taxon>
        <taxon>Bacteroidota</taxon>
        <taxon>Chitinophagia</taxon>
        <taxon>Chitinophagales</taxon>
        <taxon>Chitinophagaceae</taxon>
        <taxon>Arachidicoccus</taxon>
    </lineage>
</organism>
<keyword evidence="6 10" id="KW-0472">Membrane</keyword>
<dbReference type="RefSeq" id="WP_146784271.1">
    <property type="nucleotide sequence ID" value="NZ_CP042434.1"/>
</dbReference>
<evidence type="ECO:0000256" key="5">
    <source>
        <dbReference type="ARBA" id="ARBA00023065"/>
    </source>
</evidence>
<dbReference type="InterPro" id="IPR001807">
    <property type="entry name" value="ClC"/>
</dbReference>
<feature type="transmembrane region" description="Helical" evidence="10">
    <location>
        <begin position="76"/>
        <end position="95"/>
    </location>
</feature>
<feature type="transmembrane region" description="Helical" evidence="10">
    <location>
        <begin position="210"/>
        <end position="228"/>
    </location>
</feature>
<dbReference type="Proteomes" id="UP000321291">
    <property type="component" value="Chromosome"/>
</dbReference>
<gene>
    <name evidence="11" type="ORF">FSB73_15750</name>
</gene>
<dbReference type="CDD" id="cd00400">
    <property type="entry name" value="Voltage_gated_ClC"/>
    <property type="match status" value="1"/>
</dbReference>
<keyword evidence="3 10" id="KW-0812">Transmembrane</keyword>
<feature type="transmembrane region" description="Helical" evidence="10">
    <location>
        <begin position="37"/>
        <end position="56"/>
    </location>
</feature>